<evidence type="ECO:0000259" key="6">
    <source>
        <dbReference type="Pfam" id="PF13442"/>
    </source>
</evidence>
<evidence type="ECO:0000256" key="2">
    <source>
        <dbReference type="ARBA" id="ARBA00022723"/>
    </source>
</evidence>
<dbReference type="Gene3D" id="1.10.760.10">
    <property type="entry name" value="Cytochrome c-like domain"/>
    <property type="match status" value="1"/>
</dbReference>
<dbReference type="SUPFAM" id="SSF46626">
    <property type="entry name" value="Cytochrome c"/>
    <property type="match status" value="1"/>
</dbReference>
<dbReference type="RefSeq" id="WP_106152779.1">
    <property type="nucleotide sequence ID" value="NZ_PVTS01000006.1"/>
</dbReference>
<keyword evidence="2" id="KW-0479">Metal-binding</keyword>
<keyword evidence="1" id="KW-0349">Heme</keyword>
<dbReference type="GO" id="GO:0020037">
    <property type="term" value="F:heme binding"/>
    <property type="evidence" value="ECO:0007669"/>
    <property type="project" value="InterPro"/>
</dbReference>
<dbReference type="GO" id="GO:0046872">
    <property type="term" value="F:metal ion binding"/>
    <property type="evidence" value="ECO:0007669"/>
    <property type="project" value="UniProtKB-KW"/>
</dbReference>
<keyword evidence="4" id="KW-0472">Membrane</keyword>
<reference evidence="7 8" key="1">
    <citation type="submission" date="2018-07" db="EMBL/GenBank/DDBJ databases">
        <title>Freshwater and sediment microbial communities from various areas in North America, analyzing microbe dynamics in response to fracking.</title>
        <authorList>
            <person name="Lamendella R."/>
        </authorList>
    </citation>
    <scope>NUCLEOTIDE SEQUENCE [LARGE SCALE GENOMIC DNA]</scope>
    <source>
        <strain evidence="7 8">160A</strain>
    </source>
</reference>
<dbReference type="InterPro" id="IPR009056">
    <property type="entry name" value="Cyt_c-like_dom"/>
</dbReference>
<dbReference type="InterPro" id="IPR012938">
    <property type="entry name" value="Glc/Sorbosone_DH"/>
</dbReference>
<evidence type="ECO:0000259" key="5">
    <source>
        <dbReference type="Pfam" id="PF07995"/>
    </source>
</evidence>
<feature type="transmembrane region" description="Helical" evidence="4">
    <location>
        <begin position="7"/>
        <end position="24"/>
    </location>
</feature>
<keyword evidence="3" id="KW-0408">Iron</keyword>
<evidence type="ECO:0000256" key="4">
    <source>
        <dbReference type="SAM" id="Phobius"/>
    </source>
</evidence>
<dbReference type="Proteomes" id="UP000252733">
    <property type="component" value="Unassembled WGS sequence"/>
</dbReference>
<proteinExistence type="predicted"/>
<dbReference type="Pfam" id="PF07995">
    <property type="entry name" value="GSDH"/>
    <property type="match status" value="1"/>
</dbReference>
<dbReference type="STRING" id="1168289.GCA_000259075_00042"/>
<name>A0A2T0XMT9_9BACT</name>
<dbReference type="PROSITE" id="PS51257">
    <property type="entry name" value="PROKAR_LIPOPROTEIN"/>
    <property type="match status" value="1"/>
</dbReference>
<dbReference type="AlphaFoldDB" id="A0A2T0XMT9"/>
<dbReference type="InterPro" id="IPR011041">
    <property type="entry name" value="Quinoprot_gluc/sorb_DH_b-prop"/>
</dbReference>
<evidence type="ECO:0000313" key="7">
    <source>
        <dbReference type="EMBL" id="RCW38384.1"/>
    </source>
</evidence>
<keyword evidence="4" id="KW-0812">Transmembrane</keyword>
<protein>
    <submittedName>
        <fullName evidence="7">Glucose/arabinose dehydrogenase</fullName>
    </submittedName>
</protein>
<dbReference type="GO" id="GO:0009055">
    <property type="term" value="F:electron transfer activity"/>
    <property type="evidence" value="ECO:0007669"/>
    <property type="project" value="InterPro"/>
</dbReference>
<feature type="domain" description="Glucose/Sorbosone dehydrogenase" evidence="5">
    <location>
        <begin position="151"/>
        <end position="468"/>
    </location>
</feature>
<dbReference type="EMBL" id="QPIZ01000004">
    <property type="protein sequence ID" value="RCW38384.1"/>
    <property type="molecule type" value="Genomic_DNA"/>
</dbReference>
<sequence>MLEKRHITLTGVFSAFAILMWLILSSTTSTGCASSTSQQANDGPRPAAELYENYCASCHGMYMERFAGEDREAMFAMPQSEMERIIREGDYETGMPAFGEVFSEEETKALAEHILTDIKNDAEAHEYRPGFPEVVESENLSFRIDTVASGLSIPWGMTWLPGGDLLVSERGGQLFRFKDKTFQGLIEEVPEVYANGQGGLLDITLHPDYEENGWIYLAYSKPEGRGGNTAIMRAQLYGNRLIDKEEIFKAQPNTRSGVHFGCQLAFDKDNFLFFSVGERGNPPNAQDLTNHCGKIHRIHDDGSIPSDNPFVDTKDAMPSIWSYGHRNPQGLAFHPETGVLWETEHGPKGGDEINIIEKGKNYGWPEITYGINYNGTIITEDTVKAGMEQPVLQWTPSIAPCGMAFADAETYPQWANDIFSGSLSFRYVVRTSLNNQEAVKDEILLREAGRVRSIETGPDGYLYIGVEKPGYVFRLIPVN</sequence>
<dbReference type="SUPFAM" id="SSF50952">
    <property type="entry name" value="Soluble quinoprotein glucose dehydrogenase"/>
    <property type="match status" value="1"/>
</dbReference>
<feature type="domain" description="Cytochrome c" evidence="6">
    <location>
        <begin position="45"/>
        <end position="114"/>
    </location>
</feature>
<keyword evidence="4" id="KW-1133">Transmembrane helix</keyword>
<dbReference type="Pfam" id="PF13442">
    <property type="entry name" value="Cytochrome_CBB3"/>
    <property type="match status" value="1"/>
</dbReference>
<evidence type="ECO:0000313" key="8">
    <source>
        <dbReference type="Proteomes" id="UP000252733"/>
    </source>
</evidence>
<dbReference type="InterPro" id="IPR011042">
    <property type="entry name" value="6-blade_b-propeller_TolB-like"/>
</dbReference>
<dbReference type="OrthoDB" id="9770043at2"/>
<organism evidence="7 8">
    <name type="scientific">Marinilabilia salmonicolor</name>
    <dbReference type="NCBI Taxonomy" id="989"/>
    <lineage>
        <taxon>Bacteria</taxon>
        <taxon>Pseudomonadati</taxon>
        <taxon>Bacteroidota</taxon>
        <taxon>Bacteroidia</taxon>
        <taxon>Marinilabiliales</taxon>
        <taxon>Marinilabiliaceae</taxon>
        <taxon>Marinilabilia</taxon>
    </lineage>
</organism>
<dbReference type="InterPro" id="IPR036909">
    <property type="entry name" value="Cyt_c-like_dom_sf"/>
</dbReference>
<gene>
    <name evidence="7" type="ORF">DFO77_104142</name>
</gene>
<evidence type="ECO:0000256" key="3">
    <source>
        <dbReference type="ARBA" id="ARBA00023004"/>
    </source>
</evidence>
<accession>A0A2T0XMT9</accession>
<evidence type="ECO:0000256" key="1">
    <source>
        <dbReference type="ARBA" id="ARBA00022617"/>
    </source>
</evidence>
<dbReference type="PANTHER" id="PTHR19328">
    <property type="entry name" value="HEDGEHOG-INTERACTING PROTEIN"/>
    <property type="match status" value="1"/>
</dbReference>
<dbReference type="Gene3D" id="2.120.10.30">
    <property type="entry name" value="TolB, C-terminal domain"/>
    <property type="match status" value="1"/>
</dbReference>
<keyword evidence="8" id="KW-1185">Reference proteome</keyword>
<dbReference type="PANTHER" id="PTHR19328:SF75">
    <property type="entry name" value="ALDOSE SUGAR DEHYDROGENASE YLII"/>
    <property type="match status" value="1"/>
</dbReference>
<comment type="caution">
    <text evidence="7">The sequence shown here is derived from an EMBL/GenBank/DDBJ whole genome shotgun (WGS) entry which is preliminary data.</text>
</comment>